<sequence length="493" mass="52458">MTNQRTRKSLLFALAASAAAATLAAPAQAAPAAAPALQWKPCADAPTRECADLSVPVDYRAPDGPRAHLAVSRLRTDHPEARRGTLLLIPGGPGGSGFDLLKQKGEAMRKETGGAYDIVSFDPRGTGTHGSSLAECGLDKADLEISSFIPWPGPDGDIGENAARGRRIADACARNGGPLLRSFTSANEVRDADLLRQALGERKLSVYGVSYGTYVAAQYAQQHPDRTDRVVLDSSGDPDPTRVARGWLANTSVGVADRFPDFAKWASTPGNPDRLADTPEAVQPMFLALAAKLDASPRTFADGHKLTGNHLRMGLLQTLHSDEGFAPLAKLIRAARDTTTDQLTVPDVLPVAVPQSDAAVRTATICNDVAWPKSLPAYRRAVAADRIRYPLTAGMPVSVMPCAFWKDEPADKPGRITSQGPSNILMVQNLRDPNTPYSGSLKMREALGERARLVTVDSGGHEAYLANGNACGDRTVSEFLKTGQRPAGDVVCR</sequence>
<comment type="similarity">
    <text evidence="1">Belongs to the peptidase S33 family.</text>
</comment>
<reference evidence="7" key="1">
    <citation type="submission" date="2024-05" db="EMBL/GenBank/DDBJ databases">
        <title>30 novel species of actinomycetes from the DSMZ collection.</title>
        <authorList>
            <person name="Nouioui I."/>
        </authorList>
    </citation>
    <scope>NUCLEOTIDE SEQUENCE</scope>
    <source>
        <strain evidence="7">DSM 40473</strain>
    </source>
</reference>
<dbReference type="SUPFAM" id="SSF53474">
    <property type="entry name" value="alpha/beta-Hydrolases"/>
    <property type="match status" value="1"/>
</dbReference>
<dbReference type="PROSITE" id="PS51318">
    <property type="entry name" value="TAT"/>
    <property type="match status" value="1"/>
</dbReference>
<protein>
    <submittedName>
        <fullName evidence="7">Alpha/beta hydrolase</fullName>
    </submittedName>
</protein>
<evidence type="ECO:0000259" key="5">
    <source>
        <dbReference type="Pfam" id="PF00561"/>
    </source>
</evidence>
<dbReference type="Pfam" id="PF00561">
    <property type="entry name" value="Abhydrolase_1"/>
    <property type="match status" value="1"/>
</dbReference>
<feature type="signal peptide" evidence="4">
    <location>
        <begin position="1"/>
        <end position="29"/>
    </location>
</feature>
<dbReference type="InterPro" id="IPR029058">
    <property type="entry name" value="AB_hydrolase_fold"/>
</dbReference>
<dbReference type="Proteomes" id="UP001180531">
    <property type="component" value="Unassembled WGS sequence"/>
</dbReference>
<gene>
    <name evidence="7" type="ORF">RM609_16225</name>
</gene>
<dbReference type="GO" id="GO:0016787">
    <property type="term" value="F:hydrolase activity"/>
    <property type="evidence" value="ECO:0007669"/>
    <property type="project" value="UniProtKB-KW"/>
</dbReference>
<evidence type="ECO:0000256" key="1">
    <source>
        <dbReference type="ARBA" id="ARBA00010088"/>
    </source>
</evidence>
<dbReference type="PANTHER" id="PTHR43248">
    <property type="entry name" value="2-SUCCINYL-6-HYDROXY-2,4-CYCLOHEXADIENE-1-CARBOXYLATE SYNTHASE"/>
    <property type="match status" value="1"/>
</dbReference>
<evidence type="ECO:0000256" key="2">
    <source>
        <dbReference type="ARBA" id="ARBA00022729"/>
    </source>
</evidence>
<dbReference type="InterPro" id="IPR006311">
    <property type="entry name" value="TAT_signal"/>
</dbReference>
<dbReference type="Pfam" id="PF08386">
    <property type="entry name" value="Abhydrolase_4"/>
    <property type="match status" value="1"/>
</dbReference>
<feature type="domain" description="AB hydrolase-1" evidence="5">
    <location>
        <begin position="85"/>
        <end position="251"/>
    </location>
</feature>
<evidence type="ECO:0000313" key="8">
    <source>
        <dbReference type="Proteomes" id="UP001180531"/>
    </source>
</evidence>
<dbReference type="PANTHER" id="PTHR43248:SF29">
    <property type="entry name" value="TRIPEPTIDYL AMINOPEPTIDASE"/>
    <property type="match status" value="1"/>
</dbReference>
<proteinExistence type="inferred from homology"/>
<dbReference type="EMBL" id="JAVRFI010000009">
    <property type="protein sequence ID" value="MDT0450609.1"/>
    <property type="molecule type" value="Genomic_DNA"/>
</dbReference>
<dbReference type="InterPro" id="IPR000073">
    <property type="entry name" value="AB_hydrolase_1"/>
</dbReference>
<evidence type="ECO:0000256" key="3">
    <source>
        <dbReference type="ARBA" id="ARBA00022801"/>
    </source>
</evidence>
<feature type="domain" description="Peptidase S33 tripeptidyl aminopeptidase-like C-terminal" evidence="6">
    <location>
        <begin position="398"/>
        <end position="492"/>
    </location>
</feature>
<feature type="chain" id="PRO_5047219040" evidence="4">
    <location>
        <begin position="30"/>
        <end position="493"/>
    </location>
</feature>
<dbReference type="InterPro" id="IPR051601">
    <property type="entry name" value="Serine_prot/Carboxylest_S33"/>
</dbReference>
<name>A0ABU2SNQ9_9ACTN</name>
<accession>A0ABU2SNQ9</accession>
<keyword evidence="8" id="KW-1185">Reference proteome</keyword>
<evidence type="ECO:0000259" key="6">
    <source>
        <dbReference type="Pfam" id="PF08386"/>
    </source>
</evidence>
<dbReference type="InterPro" id="IPR013595">
    <property type="entry name" value="Pept_S33_TAP-like_C"/>
</dbReference>
<evidence type="ECO:0000313" key="7">
    <source>
        <dbReference type="EMBL" id="MDT0450609.1"/>
    </source>
</evidence>
<dbReference type="RefSeq" id="WP_311611542.1">
    <property type="nucleotide sequence ID" value="NZ_JAVRFI010000009.1"/>
</dbReference>
<keyword evidence="3 7" id="KW-0378">Hydrolase</keyword>
<dbReference type="Gene3D" id="3.40.50.1820">
    <property type="entry name" value="alpha/beta hydrolase"/>
    <property type="match status" value="1"/>
</dbReference>
<keyword evidence="2 4" id="KW-0732">Signal</keyword>
<evidence type="ECO:0000256" key="4">
    <source>
        <dbReference type="SAM" id="SignalP"/>
    </source>
</evidence>
<organism evidence="7 8">
    <name type="scientific">Streptomyces hesseae</name>
    <dbReference type="NCBI Taxonomy" id="3075519"/>
    <lineage>
        <taxon>Bacteria</taxon>
        <taxon>Bacillati</taxon>
        <taxon>Actinomycetota</taxon>
        <taxon>Actinomycetes</taxon>
        <taxon>Kitasatosporales</taxon>
        <taxon>Streptomycetaceae</taxon>
        <taxon>Streptomyces</taxon>
    </lineage>
</organism>
<comment type="caution">
    <text evidence="7">The sequence shown here is derived from an EMBL/GenBank/DDBJ whole genome shotgun (WGS) entry which is preliminary data.</text>
</comment>